<keyword evidence="12 15" id="KW-0472">Membrane</keyword>
<dbReference type="InterPro" id="IPR045860">
    <property type="entry name" value="Snake_toxin-like_sf"/>
</dbReference>
<dbReference type="Gene3D" id="1.10.510.10">
    <property type="entry name" value="Transferase(Phosphotransferase) domain 1"/>
    <property type="match status" value="1"/>
</dbReference>
<feature type="chain" id="PRO_5043139935" description="receptor protein serine/threonine kinase" evidence="16">
    <location>
        <begin position="24"/>
        <end position="802"/>
    </location>
</feature>
<dbReference type="Proteomes" id="UP000270296">
    <property type="component" value="Unassembled WGS sequence"/>
</dbReference>
<evidence type="ECO:0000313" key="19">
    <source>
        <dbReference type="Proteomes" id="UP000270296"/>
    </source>
</evidence>
<feature type="compositionally biased region" description="Low complexity" evidence="14">
    <location>
        <begin position="602"/>
        <end position="628"/>
    </location>
</feature>
<dbReference type="PROSITE" id="PS50011">
    <property type="entry name" value="PROTEIN_KINASE_DOM"/>
    <property type="match status" value="1"/>
</dbReference>
<dbReference type="WBParaSite" id="SBAD_0000129201-mRNA-1">
    <property type="protein sequence ID" value="SBAD_0000129201-mRNA-1"/>
    <property type="gene ID" value="SBAD_0000129201"/>
</dbReference>
<dbReference type="GO" id="GO:0030509">
    <property type="term" value="P:BMP signaling pathway"/>
    <property type="evidence" value="ECO:0007669"/>
    <property type="project" value="TreeGrafter"/>
</dbReference>
<keyword evidence="19" id="KW-1185">Reference proteome</keyword>
<keyword evidence="9" id="KW-0418">Kinase</keyword>
<evidence type="ECO:0000256" key="13">
    <source>
        <dbReference type="ARBA" id="ARBA00023170"/>
    </source>
</evidence>
<evidence type="ECO:0000256" key="12">
    <source>
        <dbReference type="ARBA" id="ARBA00023136"/>
    </source>
</evidence>
<dbReference type="InterPro" id="IPR011009">
    <property type="entry name" value="Kinase-like_dom_sf"/>
</dbReference>
<dbReference type="CDD" id="cd23533">
    <property type="entry name" value="TFP_LU_ECD_BMPR2_like"/>
    <property type="match status" value="1"/>
</dbReference>
<dbReference type="PANTHER" id="PTHR23255">
    <property type="entry name" value="TRANSFORMING GROWTH FACTOR-BETA RECEPTOR TYPE I AND II"/>
    <property type="match status" value="1"/>
</dbReference>
<dbReference type="GO" id="GO:0043235">
    <property type="term" value="C:receptor complex"/>
    <property type="evidence" value="ECO:0007669"/>
    <property type="project" value="TreeGrafter"/>
</dbReference>
<dbReference type="Gene3D" id="2.10.60.10">
    <property type="entry name" value="CD59"/>
    <property type="match status" value="1"/>
</dbReference>
<evidence type="ECO:0000256" key="2">
    <source>
        <dbReference type="ARBA" id="ARBA00009605"/>
    </source>
</evidence>
<feature type="region of interest" description="Disordered" evidence="14">
    <location>
        <begin position="587"/>
        <end position="644"/>
    </location>
</feature>
<dbReference type="Pfam" id="PF00069">
    <property type="entry name" value="Pkinase"/>
    <property type="match status" value="1"/>
</dbReference>
<feature type="transmembrane region" description="Helical" evidence="15">
    <location>
        <begin position="178"/>
        <end position="201"/>
    </location>
</feature>
<keyword evidence="5" id="KW-0808">Transferase</keyword>
<evidence type="ECO:0000256" key="14">
    <source>
        <dbReference type="SAM" id="MobiDB-lite"/>
    </source>
</evidence>
<evidence type="ECO:0000256" key="7">
    <source>
        <dbReference type="ARBA" id="ARBA00022729"/>
    </source>
</evidence>
<gene>
    <name evidence="18" type="ORF">SBAD_LOCUS1242</name>
</gene>
<evidence type="ECO:0000256" key="5">
    <source>
        <dbReference type="ARBA" id="ARBA00022679"/>
    </source>
</evidence>
<keyword evidence="6 15" id="KW-0812">Transmembrane</keyword>
<evidence type="ECO:0000259" key="17">
    <source>
        <dbReference type="PROSITE" id="PS50011"/>
    </source>
</evidence>
<keyword evidence="10" id="KW-0067">ATP-binding</keyword>
<evidence type="ECO:0000256" key="1">
    <source>
        <dbReference type="ARBA" id="ARBA00004479"/>
    </source>
</evidence>
<dbReference type="GO" id="GO:0005886">
    <property type="term" value="C:plasma membrane"/>
    <property type="evidence" value="ECO:0007669"/>
    <property type="project" value="TreeGrafter"/>
</dbReference>
<dbReference type="InterPro" id="IPR000719">
    <property type="entry name" value="Prot_kinase_dom"/>
</dbReference>
<evidence type="ECO:0000313" key="18">
    <source>
        <dbReference type="EMBL" id="VDO93688.1"/>
    </source>
</evidence>
<evidence type="ECO:0000256" key="11">
    <source>
        <dbReference type="ARBA" id="ARBA00022989"/>
    </source>
</evidence>
<evidence type="ECO:0000256" key="8">
    <source>
        <dbReference type="ARBA" id="ARBA00022741"/>
    </source>
</evidence>
<dbReference type="GO" id="GO:0005024">
    <property type="term" value="F:transforming growth factor beta receptor activity"/>
    <property type="evidence" value="ECO:0007669"/>
    <property type="project" value="TreeGrafter"/>
</dbReference>
<dbReference type="EMBL" id="UZAM01006759">
    <property type="protein sequence ID" value="VDO93688.1"/>
    <property type="molecule type" value="Genomic_DNA"/>
</dbReference>
<evidence type="ECO:0000256" key="6">
    <source>
        <dbReference type="ARBA" id="ARBA00022692"/>
    </source>
</evidence>
<feature type="signal peptide" evidence="16">
    <location>
        <begin position="1"/>
        <end position="23"/>
    </location>
</feature>
<dbReference type="PANTHER" id="PTHR23255:SF100">
    <property type="entry name" value="RECEPTOR PROTEIN SERINE_THREONINE KINASE"/>
    <property type="match status" value="1"/>
</dbReference>
<dbReference type="SUPFAM" id="SSF56112">
    <property type="entry name" value="Protein kinase-like (PK-like)"/>
    <property type="match status" value="1"/>
</dbReference>
<comment type="subcellular location">
    <subcellularLocation>
        <location evidence="1">Membrane</location>
        <topology evidence="1">Single-pass type I membrane protein</topology>
    </subcellularLocation>
</comment>
<keyword evidence="11 15" id="KW-1133">Transmembrane helix</keyword>
<accession>A0A183IC98</accession>
<dbReference type="EC" id="2.7.11.30" evidence="3"/>
<evidence type="ECO:0000256" key="9">
    <source>
        <dbReference type="ARBA" id="ARBA00022777"/>
    </source>
</evidence>
<dbReference type="GO" id="GO:0005524">
    <property type="term" value="F:ATP binding"/>
    <property type="evidence" value="ECO:0007669"/>
    <property type="project" value="UniProtKB-KW"/>
</dbReference>
<feature type="domain" description="Protein kinase" evidence="17">
    <location>
        <begin position="252"/>
        <end position="541"/>
    </location>
</feature>
<organism evidence="20">
    <name type="scientific">Soboliphyme baturini</name>
    <dbReference type="NCBI Taxonomy" id="241478"/>
    <lineage>
        <taxon>Eukaryota</taxon>
        <taxon>Metazoa</taxon>
        <taxon>Ecdysozoa</taxon>
        <taxon>Nematoda</taxon>
        <taxon>Enoplea</taxon>
        <taxon>Dorylaimia</taxon>
        <taxon>Dioctophymatida</taxon>
        <taxon>Dioctophymatoidea</taxon>
        <taxon>Soboliphymatidae</taxon>
        <taxon>Soboliphyme</taxon>
    </lineage>
</organism>
<proteinExistence type="inferred from homology"/>
<reference evidence="18 19" key="2">
    <citation type="submission" date="2018-11" db="EMBL/GenBank/DDBJ databases">
        <authorList>
            <consortium name="Pathogen Informatics"/>
        </authorList>
    </citation>
    <scope>NUCLEOTIDE SEQUENCE [LARGE SCALE GENOMIC DNA]</scope>
</reference>
<comment type="similarity">
    <text evidence="2">Belongs to the protein kinase superfamily. TKL Ser/Thr protein kinase family. TGFB receptor subfamily.</text>
</comment>
<dbReference type="AlphaFoldDB" id="A0A183IC98"/>
<keyword evidence="4" id="KW-0723">Serine/threonine-protein kinase</keyword>
<reference evidence="20" key="1">
    <citation type="submission" date="2016-06" db="UniProtKB">
        <authorList>
            <consortium name="WormBaseParasite"/>
        </authorList>
    </citation>
    <scope>IDENTIFICATION</scope>
</reference>
<keyword evidence="7 16" id="KW-0732">Signal</keyword>
<dbReference type="Gene3D" id="3.30.200.20">
    <property type="entry name" value="Phosphorylase Kinase, domain 1"/>
    <property type="match status" value="1"/>
</dbReference>
<evidence type="ECO:0000256" key="10">
    <source>
        <dbReference type="ARBA" id="ARBA00022840"/>
    </source>
</evidence>
<evidence type="ECO:0000313" key="20">
    <source>
        <dbReference type="WBParaSite" id="SBAD_0000129201-mRNA-1"/>
    </source>
</evidence>
<keyword evidence="13" id="KW-0675">Receptor</keyword>
<evidence type="ECO:0000256" key="15">
    <source>
        <dbReference type="SAM" id="Phobius"/>
    </source>
</evidence>
<evidence type="ECO:0000256" key="16">
    <source>
        <dbReference type="SAM" id="SignalP"/>
    </source>
</evidence>
<dbReference type="InterPro" id="IPR000333">
    <property type="entry name" value="TGFB_receptor"/>
</dbReference>
<keyword evidence="8" id="KW-0547">Nucleotide-binding</keyword>
<name>A0A183IC98_9BILA</name>
<evidence type="ECO:0000256" key="4">
    <source>
        <dbReference type="ARBA" id="ARBA00022527"/>
    </source>
</evidence>
<evidence type="ECO:0000256" key="3">
    <source>
        <dbReference type="ARBA" id="ARBA00012401"/>
    </source>
</evidence>
<sequence length="802" mass="89619">MAYVGSVCNVIIVLSGVLLKADATKCKYHISPTLPARLDVSDGFLDSGNVSETNPTIQLCDPMFRQCMTIWQYDPITNDTSVLLQASYRDTRSCFRTLFAFVLVESFLCTGCWKSNGNDCEPEECVAHSDIKKEFFLHSRYCCCSKLLCNENFSYVYLPDKTDDIELLLVDKTNGSDVVASVAVCCVLLLLAFVVAFYLVYRFGFNVHKPFYKIFADPVSAMDSTDADSVMAQKLFFHKQLSQKTQFDSNDIVITDLIARGRYSTVWRAIHKSTNTELSIKIYEQPYGYYYYNESVIFTLPFMNHDNIVPFFGISEQISNPLKYCLATLYMPGGSLQDFLKVRTYDWPAMRLTAVKSWFANSYKPVVVHRDLNSRNILMKQDGTCCLCDFGFAYALNAFKDKGLSDEDVSIAEVGTVRYMAPELLEGAANLTDPQTTLQQVDVYALGLVFWEIMTRCSDIYSLTGHMVPEYRMPYEKEVAFHPTLEQMQLLVCKKKHRPAFPIVMCRQTSGPLRALRELIEDCWDQDCDARITSICAQERLIELCSDSRSLIPNGKGRGSPTKQRIFSGQFQTNGFGQLVRSNVSSQELRRPFYPGESSADTSRTGTSGIGSLSLISTDRGRSSNSSSLGYQTNRSDSPYYGRNVRLDHNTLSEMSGEMTDDHMRASDFLPKIGDGQFCKLAPTDVASGFPCKRDSQHHDVGYLSTYNDKVVENKSARLFCPDAAQDDLFATLLLKCGTGKASATCMTKDVPLPNVTVTTDMMSRLVADCSDSGGKKLGAARKGAHLQLFSNLNTVKPVGGT</sequence>
<dbReference type="OrthoDB" id="2748310at2759"/>
<protein>
    <recommendedName>
        <fullName evidence="3">receptor protein serine/threonine kinase</fullName>
        <ecNumber evidence="3">2.7.11.30</ecNumber>
    </recommendedName>
</protein>